<proteinExistence type="predicted"/>
<evidence type="ECO:0000313" key="2">
    <source>
        <dbReference type="Proteomes" id="UP000016584"/>
    </source>
</evidence>
<accession>U2J672</accession>
<dbReference type="PATRIC" id="fig|1346330.5.peg.1128"/>
<dbReference type="EMBL" id="ATDL01000006">
    <property type="protein sequence ID" value="ERJ60429.1"/>
    <property type="molecule type" value="Genomic_DNA"/>
</dbReference>
<protein>
    <submittedName>
        <fullName evidence="1">Uncharacterized protein</fullName>
    </submittedName>
</protein>
<keyword evidence="2" id="KW-1185">Reference proteome</keyword>
<organism evidence="1 2">
    <name type="scientific">Sphingobacterium paucimobilis HER1398</name>
    <dbReference type="NCBI Taxonomy" id="1346330"/>
    <lineage>
        <taxon>Bacteria</taxon>
        <taxon>Pseudomonadati</taxon>
        <taxon>Bacteroidota</taxon>
        <taxon>Sphingobacteriia</taxon>
        <taxon>Sphingobacteriales</taxon>
        <taxon>Sphingobacteriaceae</taxon>
        <taxon>Sphingobacterium</taxon>
    </lineage>
</organism>
<comment type="caution">
    <text evidence="1">The sequence shown here is derived from an EMBL/GenBank/DDBJ whole genome shotgun (WGS) entry which is preliminary data.</text>
</comment>
<dbReference type="AlphaFoldDB" id="U2J672"/>
<dbReference type="OrthoDB" id="1366124at2"/>
<gene>
    <name evidence="1" type="ORF">M472_16880</name>
</gene>
<dbReference type="RefSeq" id="WP_021069306.1">
    <property type="nucleotide sequence ID" value="NZ_ATDL01000006.1"/>
</dbReference>
<reference evidence="1 2" key="1">
    <citation type="journal article" date="2013" name="Genome Announc.">
        <title>The Draft Genome Sequence of Sphingomonas paucimobilis Strain HER1398 (Proteobacteria), Host to the Giant PAU Phage, Indicates That It Is a Member of the Genus Sphingobacterium (Bacteroidetes).</title>
        <authorList>
            <person name="White R.A.III."/>
            <person name="Suttle C.A."/>
        </authorList>
    </citation>
    <scope>NUCLEOTIDE SEQUENCE [LARGE SCALE GENOMIC DNA]</scope>
    <source>
        <strain evidence="1 2">HER1398</strain>
    </source>
</reference>
<dbReference type="Proteomes" id="UP000016584">
    <property type="component" value="Unassembled WGS sequence"/>
</dbReference>
<name>U2J672_9SPHI</name>
<dbReference type="eggNOG" id="ENOG5033FSI">
    <property type="taxonomic scope" value="Bacteria"/>
</dbReference>
<evidence type="ECO:0000313" key="1">
    <source>
        <dbReference type="EMBL" id="ERJ60429.1"/>
    </source>
</evidence>
<sequence>MDKFRLDRTAFKGQTAQEASDHSKYYSKLSWKERLEVAYYLNSIAFNFPLDNPPRMDKFKFSVSTRG</sequence>